<reference evidence="1 2" key="1">
    <citation type="submission" date="2019-01" db="EMBL/GenBank/DDBJ databases">
        <title>Draft genome sequences of three monokaryotic isolates of the white-rot basidiomycete fungus Dichomitus squalens.</title>
        <authorList>
            <consortium name="DOE Joint Genome Institute"/>
            <person name="Lopez S.C."/>
            <person name="Andreopoulos B."/>
            <person name="Pangilinan J."/>
            <person name="Lipzen A."/>
            <person name="Riley R."/>
            <person name="Ahrendt S."/>
            <person name="Ng V."/>
            <person name="Barry K."/>
            <person name="Daum C."/>
            <person name="Grigoriev I.V."/>
            <person name="Hilden K.S."/>
            <person name="Makela M.R."/>
            <person name="de Vries R.P."/>
        </authorList>
    </citation>
    <scope>NUCLEOTIDE SEQUENCE [LARGE SCALE GENOMIC DNA]</scope>
    <source>
        <strain evidence="1 2">CBS 464.89</strain>
    </source>
</reference>
<name>A0A4Q9PHM0_9APHY</name>
<dbReference type="Proteomes" id="UP000292082">
    <property type="component" value="Unassembled WGS sequence"/>
</dbReference>
<organism evidence="1 2">
    <name type="scientific">Dichomitus squalens</name>
    <dbReference type="NCBI Taxonomy" id="114155"/>
    <lineage>
        <taxon>Eukaryota</taxon>
        <taxon>Fungi</taxon>
        <taxon>Dikarya</taxon>
        <taxon>Basidiomycota</taxon>
        <taxon>Agaricomycotina</taxon>
        <taxon>Agaricomycetes</taxon>
        <taxon>Polyporales</taxon>
        <taxon>Polyporaceae</taxon>
        <taxon>Dichomitus</taxon>
    </lineage>
</organism>
<evidence type="ECO:0000313" key="2">
    <source>
        <dbReference type="Proteomes" id="UP000292082"/>
    </source>
</evidence>
<evidence type="ECO:0000313" key="1">
    <source>
        <dbReference type="EMBL" id="TBU53202.1"/>
    </source>
</evidence>
<dbReference type="Gene3D" id="3.80.10.10">
    <property type="entry name" value="Ribonuclease Inhibitor"/>
    <property type="match status" value="1"/>
</dbReference>
<gene>
    <name evidence="1" type="ORF">BD310DRAFT_860644</name>
</gene>
<dbReference type="AlphaFoldDB" id="A0A4Q9PHM0"/>
<keyword evidence="2" id="KW-1185">Reference proteome</keyword>
<dbReference type="InterPro" id="IPR032675">
    <property type="entry name" value="LRR_dom_sf"/>
</dbReference>
<protein>
    <submittedName>
        <fullName evidence="1">Uncharacterized protein</fullName>
    </submittedName>
</protein>
<dbReference type="EMBL" id="ML145221">
    <property type="protein sequence ID" value="TBU53202.1"/>
    <property type="molecule type" value="Genomic_DNA"/>
</dbReference>
<accession>A0A4Q9PHM0</accession>
<sequence>MDASFVHVLAEWNPTLGPPSLLREPQTDWFDLKPSRRRTPSICFDVLVVLFDLLHTRPDVFALMCTCKTLYAAGARRLLQFEVLIKSDRALVSFGHFMLDGILGRAPLQSLRRLELEICLLLRKDDPDESSSESESSLLDAQPDLEYEADAQLYEEYLKERLQGMPFLVEILRGAPLLKVLSIFEAEELLERGEGTELASAIAGLQTLRSLRIHSFGLRSLALLQRIRAPLVEVDIDYWFPCSHYFRPDTIELLAPFCDTLAVVTLWWTEFAAEPVKRDLRMTPQFPRVRSLVVRGFHAGCDVALLMHLFPNLEHLEMTDLEDWPAMDLQEVHDTNMDVPAEHVWNLLQHVCGDLTALHVLGLNKHVERVDVADVHLLLWAAYHLDEVLDGLRPSKLLMRVGYSLGPYEDVEHDAEQFSELFYWEDHVKEGLTHLALDVRDRFARELGVDFVTIILGLLQSLPALEFFILRVRPNALAGSPEEDKRAEAQQEQGNGSALVQDWDACLREFAASCGPLEFIALDVVGRDPRYARAVENEEGFTLEYLDPEEGAAIIEEEDMQWCRRVPFPHPARPRWGLQAGE</sequence>
<proteinExistence type="predicted"/>